<organism evidence="8 9">
    <name type="scientific">Elsinoe australis</name>
    <dbReference type="NCBI Taxonomy" id="40998"/>
    <lineage>
        <taxon>Eukaryota</taxon>
        <taxon>Fungi</taxon>
        <taxon>Dikarya</taxon>
        <taxon>Ascomycota</taxon>
        <taxon>Pezizomycotina</taxon>
        <taxon>Dothideomycetes</taxon>
        <taxon>Dothideomycetidae</taxon>
        <taxon>Myriangiales</taxon>
        <taxon>Elsinoaceae</taxon>
        <taxon>Elsinoe</taxon>
    </lineage>
</organism>
<reference evidence="8 9" key="1">
    <citation type="submission" date="2017-05" db="EMBL/GenBank/DDBJ databases">
        <title>Draft genome sequence of Elsinoe australis.</title>
        <authorList>
            <person name="Cheng Q."/>
        </authorList>
    </citation>
    <scope>NUCLEOTIDE SEQUENCE [LARGE SCALE GENOMIC DNA]</scope>
    <source>
        <strain evidence="8 9">NL1</strain>
    </source>
</reference>
<comment type="subcellular location">
    <subcellularLocation>
        <location evidence="1">Mitochondrion</location>
    </subcellularLocation>
</comment>
<feature type="region of interest" description="Disordered" evidence="6">
    <location>
        <begin position="214"/>
        <end position="325"/>
    </location>
</feature>
<proteinExistence type="inferred from homology"/>
<dbReference type="GO" id="GO:0005634">
    <property type="term" value="C:nucleus"/>
    <property type="evidence" value="ECO:0007669"/>
    <property type="project" value="TreeGrafter"/>
</dbReference>
<dbReference type="GO" id="GO:0005739">
    <property type="term" value="C:mitochondrion"/>
    <property type="evidence" value="ECO:0007669"/>
    <property type="project" value="UniProtKB-SubCell"/>
</dbReference>
<dbReference type="GO" id="GO:0006979">
    <property type="term" value="P:response to oxidative stress"/>
    <property type="evidence" value="ECO:0007669"/>
    <property type="project" value="TreeGrafter"/>
</dbReference>
<feature type="compositionally biased region" description="Polar residues" evidence="6">
    <location>
        <begin position="296"/>
        <end position="309"/>
    </location>
</feature>
<dbReference type="PANTHER" id="PTHR23354">
    <property type="entry name" value="NUCLEOLAR PROTEIN 7/ESTROGEN RECEPTOR COACTIVATOR-RELATED"/>
    <property type="match status" value="1"/>
</dbReference>
<comment type="function">
    <text evidence="4">May be involved in protection from oxidative damage.</text>
</comment>
<dbReference type="STRING" id="40998.A0A2P8A091"/>
<dbReference type="Proteomes" id="UP000243723">
    <property type="component" value="Unassembled WGS sequence"/>
</dbReference>
<feature type="region of interest" description="Disordered" evidence="6">
    <location>
        <begin position="1"/>
        <end position="23"/>
    </location>
</feature>
<evidence type="ECO:0000256" key="4">
    <source>
        <dbReference type="ARBA" id="ARBA00037112"/>
    </source>
</evidence>
<dbReference type="InterPro" id="IPR006571">
    <property type="entry name" value="TLDc_dom"/>
</dbReference>
<feature type="compositionally biased region" description="Low complexity" evidence="6">
    <location>
        <begin position="283"/>
        <end position="295"/>
    </location>
</feature>
<evidence type="ECO:0000256" key="1">
    <source>
        <dbReference type="ARBA" id="ARBA00004173"/>
    </source>
</evidence>
<feature type="compositionally biased region" description="Low complexity" evidence="6">
    <location>
        <begin position="229"/>
        <end position="261"/>
    </location>
</feature>
<dbReference type="Pfam" id="PF07534">
    <property type="entry name" value="TLD"/>
    <property type="match status" value="2"/>
</dbReference>
<evidence type="ECO:0000259" key="7">
    <source>
        <dbReference type="PROSITE" id="PS51886"/>
    </source>
</evidence>
<name>A0A2P8A091_9PEZI</name>
<evidence type="ECO:0000256" key="5">
    <source>
        <dbReference type="ARBA" id="ARBA00040604"/>
    </source>
</evidence>
<evidence type="ECO:0000256" key="3">
    <source>
        <dbReference type="ARBA" id="ARBA00023128"/>
    </source>
</evidence>
<dbReference type="PANTHER" id="PTHR23354:SF62">
    <property type="entry name" value="MUSTARD, ISOFORM V"/>
    <property type="match status" value="1"/>
</dbReference>
<feature type="domain" description="TLDc" evidence="7">
    <location>
        <begin position="112"/>
        <end position="400"/>
    </location>
</feature>
<evidence type="ECO:0000313" key="9">
    <source>
        <dbReference type="Proteomes" id="UP000243723"/>
    </source>
</evidence>
<accession>A0A2P8A091</accession>
<protein>
    <recommendedName>
        <fullName evidence="5">Oxidation resistance protein 1</fullName>
    </recommendedName>
</protein>
<evidence type="ECO:0000256" key="2">
    <source>
        <dbReference type="ARBA" id="ARBA00009540"/>
    </source>
</evidence>
<dbReference type="OrthoDB" id="26679at2759"/>
<dbReference type="AlphaFoldDB" id="A0A2P8A091"/>
<keyword evidence="3" id="KW-0496">Mitochondrion</keyword>
<gene>
    <name evidence="8" type="ORF">B9Z65_7704</name>
</gene>
<dbReference type="PROSITE" id="PS51886">
    <property type="entry name" value="TLDC"/>
    <property type="match status" value="1"/>
</dbReference>
<dbReference type="EMBL" id="NHZQ01000087">
    <property type="protein sequence ID" value="PSK53898.1"/>
    <property type="molecule type" value="Genomic_DNA"/>
</dbReference>
<sequence>MSAETESSHQPSPSSSSTSLADKRSSSHSSLFSTFAYPVSYTVSGLLRRIAADEAPTPLARALSANYNGSMHDPSMGVFNPPPARRLSPFQPPPLTPLTLTGFRDSTPHKSRLLNKALAEEIRLLTPPRLQLVDSWQLVYSLEQNGSSLASLYNLCDSYRGKRGGFVLTIRDSEGGIFGAYLSDPPHPSPHYYGTGECFLWRCFRLPSLPDLSSLPPPPSEDTTHLGRSTTVNLSQSSSSTSLASLSAPPSVLTAPSTRNPSPSPLRRPPANLMDDDAPLGTSSSDFGSSKFNSGTVTPASSIAPSTAPRQEHGRGHRRRESQPLRFKAFPYTGENDFTILCGANFLSVGGGNDGRYGLWLDDRMARGVSGECETFGNERLSEARAGKFEVLGVEVWYVGS</sequence>
<comment type="similarity">
    <text evidence="2">Belongs to the OXR1 family.</text>
</comment>
<dbReference type="SMART" id="SM00584">
    <property type="entry name" value="TLDc"/>
    <property type="match status" value="1"/>
</dbReference>
<feature type="compositionally biased region" description="Low complexity" evidence="6">
    <location>
        <begin position="1"/>
        <end position="19"/>
    </location>
</feature>
<evidence type="ECO:0000313" key="8">
    <source>
        <dbReference type="EMBL" id="PSK53898.1"/>
    </source>
</evidence>
<comment type="caution">
    <text evidence="8">The sequence shown here is derived from an EMBL/GenBank/DDBJ whole genome shotgun (WGS) entry which is preliminary data.</text>
</comment>
<evidence type="ECO:0000256" key="6">
    <source>
        <dbReference type="SAM" id="MobiDB-lite"/>
    </source>
</evidence>
<keyword evidence="9" id="KW-1185">Reference proteome</keyword>